<gene>
    <name evidence="2" type="ORF">NDM98_16000</name>
</gene>
<accession>A0ABT0XNH8</accession>
<reference evidence="2" key="1">
    <citation type="submission" date="2022-06" db="EMBL/GenBank/DDBJ databases">
        <title>Alkalicoccobacillus porphyridii sp. nov., isolated from a marine red alga, Porphyridium purpureum and reclassification of Shouchella plakortidis and Shouchella gibsonii as Alkalicoccobacillus plakortidis comb. nov. and Alkalicoccobacillus gibsonii comb. nov.</title>
        <authorList>
            <person name="Kim K.H."/>
            <person name="Lee J.K."/>
            <person name="Han D.M."/>
            <person name="Baek J.H."/>
            <person name="Jeon C.O."/>
        </authorList>
    </citation>
    <scope>NUCLEOTIDE SEQUENCE</scope>
    <source>
        <strain evidence="2">DSM 19153</strain>
    </source>
</reference>
<comment type="caution">
    <text evidence="2">The sequence shown here is derived from an EMBL/GenBank/DDBJ whole genome shotgun (WGS) entry which is preliminary data.</text>
</comment>
<organism evidence="2 3">
    <name type="scientific">Alkalicoccobacillus plakortidis</name>
    <dbReference type="NCBI Taxonomy" id="444060"/>
    <lineage>
        <taxon>Bacteria</taxon>
        <taxon>Bacillati</taxon>
        <taxon>Bacillota</taxon>
        <taxon>Bacilli</taxon>
        <taxon>Bacillales</taxon>
        <taxon>Bacillaceae</taxon>
        <taxon>Alkalicoccobacillus</taxon>
    </lineage>
</organism>
<evidence type="ECO:0000313" key="3">
    <source>
        <dbReference type="Proteomes" id="UP001203665"/>
    </source>
</evidence>
<evidence type="ECO:0000256" key="1">
    <source>
        <dbReference type="SAM" id="MobiDB-lite"/>
    </source>
</evidence>
<protein>
    <recommendedName>
        <fullName evidence="4">Glycogen biosynthesis protein GlgD</fullName>
    </recommendedName>
</protein>
<dbReference type="EMBL" id="JAMQJY010000002">
    <property type="protein sequence ID" value="MCM2676799.1"/>
    <property type="molecule type" value="Genomic_DNA"/>
</dbReference>
<keyword evidence="3" id="KW-1185">Reference proteome</keyword>
<feature type="compositionally biased region" description="Polar residues" evidence="1">
    <location>
        <begin position="10"/>
        <end position="28"/>
    </location>
</feature>
<dbReference type="Proteomes" id="UP001203665">
    <property type="component" value="Unassembled WGS sequence"/>
</dbReference>
<dbReference type="RefSeq" id="WP_251609852.1">
    <property type="nucleotide sequence ID" value="NZ_JAMQJY010000002.1"/>
</dbReference>
<feature type="region of interest" description="Disordered" evidence="1">
    <location>
        <begin position="1"/>
        <end position="53"/>
    </location>
</feature>
<evidence type="ECO:0000313" key="2">
    <source>
        <dbReference type="EMBL" id="MCM2676799.1"/>
    </source>
</evidence>
<proteinExistence type="predicted"/>
<evidence type="ECO:0008006" key="4">
    <source>
        <dbReference type="Google" id="ProtNLM"/>
    </source>
</evidence>
<sequence length="53" mass="6014">MPKRNKQKNKALTNNQTPTETLFNQEVSSELVDNGENKSNHKHQKKSNSSSES</sequence>
<name>A0ABT0XNH8_9BACI</name>